<dbReference type="OrthoDB" id="542135at2759"/>
<gene>
    <name evidence="3" type="ORF">PaG_02988</name>
</gene>
<dbReference type="EMBL" id="AWNI01000009">
    <property type="protein sequence ID" value="ETS63205.1"/>
    <property type="molecule type" value="Genomic_DNA"/>
</dbReference>
<dbReference type="InterPro" id="IPR055140">
    <property type="entry name" value="Thiolase_C_2"/>
</dbReference>
<proteinExistence type="predicted"/>
<dbReference type="PANTHER" id="PTHR42870:SF1">
    <property type="entry name" value="NON-SPECIFIC LIPID-TRANSFER PROTEIN-LIKE 2"/>
    <property type="match status" value="1"/>
</dbReference>
<dbReference type="Gene3D" id="3.40.47.10">
    <property type="match status" value="1"/>
</dbReference>
<dbReference type="Proteomes" id="UP000019462">
    <property type="component" value="Unassembled WGS sequence"/>
</dbReference>
<dbReference type="AlphaFoldDB" id="W3VNX3"/>
<accession>W3VNX3</accession>
<dbReference type="SUPFAM" id="SSF53901">
    <property type="entry name" value="Thiolase-like"/>
    <property type="match status" value="1"/>
</dbReference>
<comment type="caution">
    <text evidence="3">The sequence shown here is derived from an EMBL/GenBank/DDBJ whole genome shotgun (WGS) entry which is preliminary data.</text>
</comment>
<name>W3VNX3_MOEAP</name>
<dbReference type="Pfam" id="PF22691">
    <property type="entry name" value="Thiolase_C_1"/>
    <property type="match status" value="1"/>
</dbReference>
<dbReference type="GO" id="GO:0016747">
    <property type="term" value="F:acyltransferase activity, transferring groups other than amino-acyl groups"/>
    <property type="evidence" value="ECO:0007669"/>
    <property type="project" value="InterPro"/>
</dbReference>
<dbReference type="InterPro" id="IPR020616">
    <property type="entry name" value="Thiolase_N"/>
</dbReference>
<evidence type="ECO:0000259" key="2">
    <source>
        <dbReference type="Pfam" id="PF22691"/>
    </source>
</evidence>
<feature type="domain" description="Thiolase N-terminal" evidence="1">
    <location>
        <begin position="48"/>
        <end position="211"/>
    </location>
</feature>
<keyword evidence="4" id="KW-1185">Reference proteome</keyword>
<dbReference type="Pfam" id="PF00108">
    <property type="entry name" value="Thiolase_N"/>
    <property type="match status" value="1"/>
</dbReference>
<protein>
    <recommendedName>
        <fullName evidence="5">Sterol carrier protein</fullName>
    </recommendedName>
</protein>
<dbReference type="HOGENOM" id="CLU_035425_0_1_1"/>
<evidence type="ECO:0008006" key="5">
    <source>
        <dbReference type="Google" id="ProtNLM"/>
    </source>
</evidence>
<evidence type="ECO:0000313" key="3">
    <source>
        <dbReference type="EMBL" id="ETS63205.1"/>
    </source>
</evidence>
<dbReference type="NCBIfam" id="NF006102">
    <property type="entry name" value="PRK08256.1"/>
    <property type="match status" value="1"/>
</dbReference>
<reference evidence="3 4" key="1">
    <citation type="journal article" date="2014" name="Genome Announc.">
        <title>Genome sequence of the basidiomycetous fungus Pseudozyma aphidis DSM70725, an efficient producer of biosurfactant mannosylerythritol lipids.</title>
        <authorList>
            <person name="Lorenz S."/>
            <person name="Guenther M."/>
            <person name="Grumaz C."/>
            <person name="Rupp S."/>
            <person name="Zibek S."/>
            <person name="Sohn K."/>
        </authorList>
    </citation>
    <scope>NUCLEOTIDE SEQUENCE [LARGE SCALE GENOMIC DNA]</scope>
    <source>
        <strain evidence="4">ATCC 32657 / CBS 517.83 / DSM 70725 / JCM 10318 / NBRC 10182 / NRRL Y-7954 / St-0401</strain>
    </source>
</reference>
<feature type="domain" description="Thiolase C-terminal" evidence="2">
    <location>
        <begin position="287"/>
        <end position="414"/>
    </location>
</feature>
<organism evidence="3 4">
    <name type="scientific">Moesziomyces aphidis</name>
    <name type="common">Pseudozyma aphidis</name>
    <dbReference type="NCBI Taxonomy" id="84754"/>
    <lineage>
        <taxon>Eukaryota</taxon>
        <taxon>Fungi</taxon>
        <taxon>Dikarya</taxon>
        <taxon>Basidiomycota</taxon>
        <taxon>Ustilaginomycotina</taxon>
        <taxon>Ustilaginomycetes</taxon>
        <taxon>Ustilaginales</taxon>
        <taxon>Ustilaginaceae</taxon>
        <taxon>Moesziomyces</taxon>
    </lineage>
</organism>
<dbReference type="PANTHER" id="PTHR42870">
    <property type="entry name" value="ACETYL-COA C-ACETYLTRANSFERASE"/>
    <property type="match status" value="1"/>
</dbReference>
<dbReference type="CDD" id="cd00829">
    <property type="entry name" value="SCP-x_thiolase"/>
    <property type="match status" value="1"/>
</dbReference>
<sequence>MAARKAYIVGVGMTAFTKPADRDYPILGLEASVKALIDAGLTYDDVHVKALIDAGLTYDDVQYAAAGYVYGDSTCGQRVLYQLGMTGIPIVNVNNNCSTGSSAFNLAANAVLAGQAECALAVGFEKMAPGSLSSAFTDRAAPMEGTMAQLFEIEGDKEYQTEDFGPFAARIFGAAGLEYCEKYGATWDHIAEISAKNHLHAKNNPYAQFRATPSKEQVLKARKITREVTLPMCSPTSDGGAAVIVASEDFVKKHGLEDRAIELAGMGVATDSIRLYEDRSRIELAGADMSRRAAKIAYQQAGVGPQDIQVLELHDCFAPNELVTYPALGLCAEGDAHKLVEQKLNTYNDSGKGWVVNPSGGLESKGHPLGATGLGMIKYMVDQLRGDAGALQVKNVKHALTHNIGLGGSCVVTILRRPAFFKAGATNSAKRFGYNAGDQVKSITEEDLDKVKSKQYSDYLPADL</sequence>
<evidence type="ECO:0000313" key="4">
    <source>
        <dbReference type="Proteomes" id="UP000019462"/>
    </source>
</evidence>
<evidence type="ECO:0000259" key="1">
    <source>
        <dbReference type="Pfam" id="PF00108"/>
    </source>
</evidence>
<dbReference type="InterPro" id="IPR016039">
    <property type="entry name" value="Thiolase-like"/>
</dbReference>